<protein>
    <submittedName>
        <fullName evidence="1">Uncharacterized protein</fullName>
    </submittedName>
</protein>
<gene>
    <name evidence="1" type="ORF">VNO80_16291</name>
</gene>
<sequence>MECCKLSIEDDVVRGLCKELVSAIVSHRKLRSVSVSHARPPPSLRRHHSEFFASDSFLQLQLKLWVCWSKLILYLHGVW</sequence>
<evidence type="ECO:0000313" key="2">
    <source>
        <dbReference type="Proteomes" id="UP001374584"/>
    </source>
</evidence>
<evidence type="ECO:0000313" key="1">
    <source>
        <dbReference type="EMBL" id="KAK7357010.1"/>
    </source>
</evidence>
<accession>A0AAN9MLT2</accession>
<dbReference type="EMBL" id="JAYMYR010000006">
    <property type="protein sequence ID" value="KAK7357010.1"/>
    <property type="molecule type" value="Genomic_DNA"/>
</dbReference>
<dbReference type="Proteomes" id="UP001374584">
    <property type="component" value="Unassembled WGS sequence"/>
</dbReference>
<comment type="caution">
    <text evidence="1">The sequence shown here is derived from an EMBL/GenBank/DDBJ whole genome shotgun (WGS) entry which is preliminary data.</text>
</comment>
<proteinExistence type="predicted"/>
<keyword evidence="2" id="KW-1185">Reference proteome</keyword>
<reference evidence="1 2" key="1">
    <citation type="submission" date="2024-01" db="EMBL/GenBank/DDBJ databases">
        <title>The genomes of 5 underutilized Papilionoideae crops provide insights into root nodulation and disease resistanc.</title>
        <authorList>
            <person name="Jiang F."/>
        </authorList>
    </citation>
    <scope>NUCLEOTIDE SEQUENCE [LARGE SCALE GENOMIC DNA]</scope>
    <source>
        <strain evidence="1">JINMINGXINNONG_FW02</strain>
        <tissue evidence="1">Leaves</tissue>
    </source>
</reference>
<organism evidence="1 2">
    <name type="scientific">Phaseolus coccineus</name>
    <name type="common">Scarlet runner bean</name>
    <name type="synonym">Phaseolus multiflorus</name>
    <dbReference type="NCBI Taxonomy" id="3886"/>
    <lineage>
        <taxon>Eukaryota</taxon>
        <taxon>Viridiplantae</taxon>
        <taxon>Streptophyta</taxon>
        <taxon>Embryophyta</taxon>
        <taxon>Tracheophyta</taxon>
        <taxon>Spermatophyta</taxon>
        <taxon>Magnoliopsida</taxon>
        <taxon>eudicotyledons</taxon>
        <taxon>Gunneridae</taxon>
        <taxon>Pentapetalae</taxon>
        <taxon>rosids</taxon>
        <taxon>fabids</taxon>
        <taxon>Fabales</taxon>
        <taxon>Fabaceae</taxon>
        <taxon>Papilionoideae</taxon>
        <taxon>50 kb inversion clade</taxon>
        <taxon>NPAAA clade</taxon>
        <taxon>indigoferoid/millettioid clade</taxon>
        <taxon>Phaseoleae</taxon>
        <taxon>Phaseolus</taxon>
    </lineage>
</organism>
<dbReference type="AlphaFoldDB" id="A0AAN9MLT2"/>
<name>A0AAN9MLT2_PHACN</name>